<evidence type="ECO:0000313" key="3">
    <source>
        <dbReference type="Proteomes" id="UP000248395"/>
    </source>
</evidence>
<reference evidence="2 3" key="1">
    <citation type="submission" date="2018-05" db="EMBL/GenBank/DDBJ databases">
        <title>Genomic Encyclopedia of Type Strains, Phase IV (KMG-IV): sequencing the most valuable type-strain genomes for metagenomic binning, comparative biology and taxonomic classification.</title>
        <authorList>
            <person name="Goeker M."/>
        </authorList>
    </citation>
    <scope>NUCLEOTIDE SEQUENCE [LARGE SCALE GENOMIC DNA]</scope>
    <source>
        <strain evidence="2 3">DSM 25134</strain>
    </source>
</reference>
<evidence type="ECO:0000313" key="2">
    <source>
        <dbReference type="EMBL" id="PXX38602.1"/>
    </source>
</evidence>
<organism evidence="2 3">
    <name type="scientific">Aquitalea magnusonii</name>
    <dbReference type="NCBI Taxonomy" id="332411"/>
    <lineage>
        <taxon>Bacteria</taxon>
        <taxon>Pseudomonadati</taxon>
        <taxon>Pseudomonadota</taxon>
        <taxon>Betaproteobacteria</taxon>
        <taxon>Neisseriales</taxon>
        <taxon>Chromobacteriaceae</taxon>
        <taxon>Aquitalea</taxon>
    </lineage>
</organism>
<dbReference type="EMBL" id="QJKC01000035">
    <property type="protein sequence ID" value="PXX38602.1"/>
    <property type="molecule type" value="Genomic_DNA"/>
</dbReference>
<feature type="non-terminal residue" evidence="2">
    <location>
        <position position="1"/>
    </location>
</feature>
<dbReference type="InterPro" id="IPR013783">
    <property type="entry name" value="Ig-like_fold"/>
</dbReference>
<dbReference type="PROSITE" id="PS00018">
    <property type="entry name" value="EF_HAND_1"/>
    <property type="match status" value="1"/>
</dbReference>
<dbReference type="Pfam" id="PF07691">
    <property type="entry name" value="PA14"/>
    <property type="match status" value="1"/>
</dbReference>
<dbReference type="InterPro" id="IPR011658">
    <property type="entry name" value="PA14_dom"/>
</dbReference>
<dbReference type="InterPro" id="IPR018247">
    <property type="entry name" value="EF_Hand_1_Ca_BS"/>
</dbReference>
<protein>
    <submittedName>
        <fullName evidence="2">Putative secreted protein (Type I secretion substrate)</fullName>
    </submittedName>
</protein>
<evidence type="ECO:0000259" key="1">
    <source>
        <dbReference type="PROSITE" id="PS51820"/>
    </source>
</evidence>
<dbReference type="RefSeq" id="WP_146216031.1">
    <property type="nucleotide sequence ID" value="NZ_QJKC01000035.1"/>
</dbReference>
<dbReference type="Proteomes" id="UP000248395">
    <property type="component" value="Unassembled WGS sequence"/>
</dbReference>
<dbReference type="OrthoDB" id="8596409at2"/>
<name>A0A318JE82_9NEIS</name>
<feature type="domain" description="PA14" evidence="1">
    <location>
        <begin position="383"/>
        <end position="532"/>
    </location>
</feature>
<gene>
    <name evidence="2" type="ORF">DFR38_1351</name>
</gene>
<accession>A0A318JE82</accession>
<keyword evidence="3" id="KW-1185">Reference proteome</keyword>
<dbReference type="NCBIfam" id="NF033510">
    <property type="entry name" value="Ca_tandemer"/>
    <property type="match status" value="4"/>
</dbReference>
<proteinExistence type="predicted"/>
<sequence length="1401" mass="138432">DVAGNTASASNSDSKDTVATIAISSDGSGSDHVYNKTESGAVVVSGTTTGVEAGQTVTVTFTDSANHVVTTTATVAANGSWTVPASSLSGLVDGPVTVKASVSDVAGNPASASVNDSKDTTATITIGNDGSGGDHVYNSSESAAAVVSGTTTGVEAGQTVTVTFTDSANHVVTTTATVAANGSWTVPASSLSGLVDGAVTVKASVSDKAGNTASASNSDSKDTVATIAISSDGSGSDHVYNSSESGAVVVSGSTTGVEAGQTVTVTFTDSQGHTATSSATVDGSGNWTASPANLSGLSDGSISVSSSVSDKAGNTANASVAEGKTATLPDAPVVGFLSNGLTSQYYNVNDGKISSPPSGSTSLSVVQADLQTLKAAATFIATNLNYGDVGGVWHGTTEFSNNLGTTGNLSTFLGGNATNLQLNSNYTTTTQSIIQMNGAFSAAAGTYYLNVNADDGYQIKIDGQIVSSMTGIQSQNAAPASVTLAATAGNLHTIEILYWDQGGNAVFQAALSNQQLGNTTTSGVQTISLTTNNTLTATVTLDSTDQTDLSKGGAVTISSNTGTNVTLHLSGNNLVDSSGTVYTYQNGVIYLPVVEPSTGQTLTVTATVSDVYGNVSNPGSGSYALPSTPPVSIVADTNHDGYLNAAEVTAAGSTISSTVQLDPALISAGGSASIVVVDAGTTTTLQVGSGGTVTGAANNVSGSYNATTGLLTLTMNAPGDGKAVSVTATQTDHYGISSSNGTAAATEDISAPSAPTVVIATDANNDGYINKAEQGSATTDTVNIGLPSNAKAGDTLNVTINGVVQSGHVLTAAEISAGKVVLTPATPADGSTLTVTASVSDPAGNASASVSDSAKIDLTATIAISSDGSGSDGVYNKSESTAAVVSGTTTGVEAGQTVTVTFTDSANHVVTATTTVGANGTWTIPASTLSTLVDGAVTVKASVSDVAGNTATASNVDQLLTATPHDPSITPAAYGTSTGLTWQQWNGTVSMPYNGGNGTTPANVVSTLDSTTVKPTATTTISSMSTVSSNVSTENVTTANGKGIADKVSGLIYLEAGHTYSFSGAEDDSFSLNVGGTVVGTATWGAGGSFSGSYTPTASGWYTIAAYHDNEAGPGAFNLNVSVDGATAVTLDTSHFGLVTSVSDLTNAGLTVGSLVGSGGQGYYVQTSGAYNISLDSASQTVLSNGGSVHVTTSAGTDVSLHLSNGTLTDGSHTYSYANGVIGVPVAISSGAVTVSATLLDSAGNSSHTMNETVVTSATPAALSDLSGVDTFRFELSFNGAAGTGSAHNETINNFNATSVTPTGTVSTLDLRDLLVGESHSGTAVGNLANYLHVTTSTVSGVTTSVLHVSETGQYTTNSNGTALDTAQITLNGVDLTAGHTLTSDAQILQNLLGNGKLITD</sequence>
<dbReference type="SUPFAM" id="SSF56988">
    <property type="entry name" value="Anthrax protective antigen"/>
    <property type="match status" value="1"/>
</dbReference>
<dbReference type="Gene3D" id="2.60.40.10">
    <property type="entry name" value="Immunoglobulins"/>
    <property type="match status" value="5"/>
</dbReference>
<dbReference type="InterPro" id="IPR037524">
    <property type="entry name" value="PA14/GLEYA"/>
</dbReference>
<comment type="caution">
    <text evidence="2">The sequence shown here is derived from an EMBL/GenBank/DDBJ whole genome shotgun (WGS) entry which is preliminary data.</text>
</comment>
<dbReference type="PROSITE" id="PS51820">
    <property type="entry name" value="PA14"/>
    <property type="match status" value="1"/>
</dbReference>
<dbReference type="NCBIfam" id="TIGR03661">
    <property type="entry name" value="T1SS_VCA0849"/>
    <property type="match status" value="1"/>
</dbReference>
<dbReference type="InterPro" id="IPR019960">
    <property type="entry name" value="T1SS_VCA0849"/>
</dbReference>